<protein>
    <submittedName>
        <fullName evidence="2">Similar to Sept9</fullName>
    </submittedName>
</protein>
<reference evidence="2 3" key="1">
    <citation type="submission" date="2019-07" db="EMBL/GenBank/DDBJ databases">
        <title>De Novo Assembly of kiwifruit Actinidia rufa.</title>
        <authorList>
            <person name="Sugita-Konishi S."/>
            <person name="Sato K."/>
            <person name="Mori E."/>
            <person name="Abe Y."/>
            <person name="Kisaki G."/>
            <person name="Hamano K."/>
            <person name="Suezawa K."/>
            <person name="Otani M."/>
            <person name="Fukuda T."/>
            <person name="Manabe T."/>
            <person name="Gomi K."/>
            <person name="Tabuchi M."/>
            <person name="Akimitsu K."/>
            <person name="Kataoka I."/>
        </authorList>
    </citation>
    <scope>NUCLEOTIDE SEQUENCE [LARGE SCALE GENOMIC DNA]</scope>
    <source>
        <strain evidence="3">cv. Fuchu</strain>
    </source>
</reference>
<evidence type="ECO:0000313" key="3">
    <source>
        <dbReference type="Proteomes" id="UP000585474"/>
    </source>
</evidence>
<feature type="domain" description="TOD1/MUCI70 glycosyltransferase-like" evidence="1">
    <location>
        <begin position="160"/>
        <end position="311"/>
    </location>
</feature>
<organism evidence="2 3">
    <name type="scientific">Actinidia rufa</name>
    <dbReference type="NCBI Taxonomy" id="165716"/>
    <lineage>
        <taxon>Eukaryota</taxon>
        <taxon>Viridiplantae</taxon>
        <taxon>Streptophyta</taxon>
        <taxon>Embryophyta</taxon>
        <taxon>Tracheophyta</taxon>
        <taxon>Spermatophyta</taxon>
        <taxon>Magnoliopsida</taxon>
        <taxon>eudicotyledons</taxon>
        <taxon>Gunneridae</taxon>
        <taxon>Pentapetalae</taxon>
        <taxon>asterids</taxon>
        <taxon>Ericales</taxon>
        <taxon>Actinidiaceae</taxon>
        <taxon>Actinidia</taxon>
    </lineage>
</organism>
<evidence type="ECO:0000313" key="2">
    <source>
        <dbReference type="EMBL" id="GFZ00502.1"/>
    </source>
</evidence>
<name>A0A7J0FP73_9ERIC</name>
<gene>
    <name evidence="2" type="ORF">Acr_14g0001370</name>
</gene>
<evidence type="ECO:0000259" key="1">
    <source>
        <dbReference type="Pfam" id="PF04765"/>
    </source>
</evidence>
<sequence length="367" mass="41988">MQLGCPIPVADDPDKVVIPKRWTPSKVVQHLSYFMEDEVGNNGSQSPPLFGGHQSWSQRDESFKLKSTMKVHCGFMRGGGAEMAPKDIKYVESCRFVVASGIFDGYDIPHQPSYISPRSQKLFCFLMVVDEISIDFLKENVTKEWKGSQDINPQIVSSSTVYSIWIDGKMGLIVDPLLILERYLWRGKHTFAIAQHKHHHSIYEEADANKRRKRYARPLIDLHMKIYRYEGMKPWSPNKKTASDVPEGAIIVREHTALNNLFSCLWFNEVNLFTPRDQLSFGYVVYRLGGVFKFFLFPNCEYNSIFVLHPHTREHSSKVEWVKSLDEFKRNNSGLKESRGGLGLWTPYPGNLDSVVLPPVARTSKAG</sequence>
<dbReference type="AlphaFoldDB" id="A0A7J0FP73"/>
<proteinExistence type="predicted"/>
<dbReference type="InterPro" id="IPR006852">
    <property type="entry name" value="TOD1_MUCI70"/>
</dbReference>
<dbReference type="EMBL" id="BJWL01000014">
    <property type="protein sequence ID" value="GFZ00502.1"/>
    <property type="molecule type" value="Genomic_DNA"/>
</dbReference>
<dbReference type="PANTHER" id="PTHR12956:SF22">
    <property type="entry name" value="OS06G0724300 PROTEIN"/>
    <property type="match status" value="1"/>
</dbReference>
<keyword evidence="3" id="KW-1185">Reference proteome</keyword>
<dbReference type="Proteomes" id="UP000585474">
    <property type="component" value="Unassembled WGS sequence"/>
</dbReference>
<feature type="domain" description="TOD1/MUCI70 glycosyltransferase-like" evidence="1">
    <location>
        <begin position="31"/>
        <end position="142"/>
    </location>
</feature>
<dbReference type="InterPro" id="IPR048354">
    <property type="entry name" value="TOD1_MUCI70_glycTrfase_dom"/>
</dbReference>
<dbReference type="OrthoDB" id="1905162at2759"/>
<comment type="caution">
    <text evidence="2">The sequence shown here is derived from an EMBL/GenBank/DDBJ whole genome shotgun (WGS) entry which is preliminary data.</text>
</comment>
<dbReference type="Pfam" id="PF04765">
    <property type="entry name" value="TOD1_MUCI70"/>
    <property type="match status" value="2"/>
</dbReference>
<accession>A0A7J0FP73</accession>
<dbReference type="PANTHER" id="PTHR12956">
    <property type="entry name" value="ALKALINE CERAMIDASE-RELATED"/>
    <property type="match status" value="1"/>
</dbReference>